<dbReference type="EMBL" id="MCFA01000031">
    <property type="protein sequence ID" value="ORY14706.1"/>
    <property type="molecule type" value="Genomic_DNA"/>
</dbReference>
<dbReference type="PANTHER" id="PTHR33353:SF2">
    <property type="entry name" value="ENDO-BETA-1,4-GLUCANASE D"/>
    <property type="match status" value="1"/>
</dbReference>
<comment type="catalytic activity">
    <reaction evidence="5">
        <text>[(1-&gt;4)-beta-D-glucosyl]n+m + reduced acceptor + O2 = 4-dehydro-beta-D-glucosyl-[(1-&gt;4)-beta-D-glucosyl]n-1 + [(1-&gt;4)-beta-D-glucosyl]m + acceptor + H2O.</text>
        <dbReference type="EC" id="1.14.99.56"/>
    </reaction>
</comment>
<dbReference type="GO" id="GO:0008810">
    <property type="term" value="F:cellulase activity"/>
    <property type="evidence" value="ECO:0007669"/>
    <property type="project" value="UniProtKB-UniRule"/>
</dbReference>
<protein>
    <recommendedName>
        <fullName evidence="5">AA9 family lytic polysaccharide monooxygenase</fullName>
        <ecNumber evidence="5">1.14.99.56</ecNumber>
    </recommendedName>
    <alternativeName>
        <fullName evidence="5">Endo-beta-1,4-glucanase</fullName>
    </alternativeName>
    <alternativeName>
        <fullName evidence="5">Glycosyl hydrolase 61 family protein</fullName>
    </alternativeName>
</protein>
<keyword evidence="5" id="KW-0119">Carbohydrate metabolism</keyword>
<dbReference type="InterPro" id="IPR049892">
    <property type="entry name" value="AA9"/>
</dbReference>
<keyword evidence="7" id="KW-0378">Hydrolase</keyword>
<sequence length="307" mass="34680">MKVFTTAALAATFQVATSHFTFMRVAVNNEWMPPTRYIRNKTEPYTEPSTPGQPDPYQNIRLYNFPTYSSDTPASVRCGRDNMAHANSTETLKVKAGDTIDMAHLRVELKYWGPDYWTGCADNRGTCYPQWKQPGGIVDINHEGPFIVHLSKVPTDQDVSTYDGSGEWVKIHTLGLRKNNTAPIVPVDWLPYNFQNQPPHFTFSIPKQTPKGQYLMRVDIIWSEFWYLGKTNGIAQMYPSCVQIEVESEVEGELPRGVRIPEIFFPDQPGVATSLDMYRGLTVDANFTYAGGPLWDGVSLQVDTPWG</sequence>
<dbReference type="Gene3D" id="2.70.50.70">
    <property type="match status" value="1"/>
</dbReference>
<comment type="domain">
    <text evidence="5">Has a modular structure: an endo-beta-1,4-glucanase catalytic module at the N-terminus, a linker rich in serines and threonines, and a C-terminal carbohydrate-binding module (CBM).</text>
</comment>
<comment type="cofactor">
    <cofactor evidence="1">
        <name>Cu(2+)</name>
        <dbReference type="ChEBI" id="CHEBI:29036"/>
    </cofactor>
</comment>
<gene>
    <name evidence="7" type="ORF">BCR34DRAFT_612675</name>
</gene>
<comment type="subcellular location">
    <subcellularLocation>
        <location evidence="2 5">Secreted</location>
    </subcellularLocation>
</comment>
<comment type="caution">
    <text evidence="7">The sequence shown here is derived from an EMBL/GenBank/DDBJ whole genome shotgun (WGS) entry which is preliminary data.</text>
</comment>
<organism evidence="7 8">
    <name type="scientific">Clohesyomyces aquaticus</name>
    <dbReference type="NCBI Taxonomy" id="1231657"/>
    <lineage>
        <taxon>Eukaryota</taxon>
        <taxon>Fungi</taxon>
        <taxon>Dikarya</taxon>
        <taxon>Ascomycota</taxon>
        <taxon>Pezizomycotina</taxon>
        <taxon>Dothideomycetes</taxon>
        <taxon>Pleosporomycetidae</taxon>
        <taxon>Pleosporales</taxon>
        <taxon>Lindgomycetaceae</taxon>
        <taxon>Clohesyomyces</taxon>
    </lineage>
</organism>
<dbReference type="Pfam" id="PF03443">
    <property type="entry name" value="AA9"/>
    <property type="match status" value="1"/>
</dbReference>
<reference evidence="7 8" key="1">
    <citation type="submission" date="2016-07" db="EMBL/GenBank/DDBJ databases">
        <title>Pervasive Adenine N6-methylation of Active Genes in Fungi.</title>
        <authorList>
            <consortium name="DOE Joint Genome Institute"/>
            <person name="Mondo S.J."/>
            <person name="Dannebaum R.O."/>
            <person name="Kuo R.C."/>
            <person name="Labutti K."/>
            <person name="Haridas S."/>
            <person name="Kuo A."/>
            <person name="Salamov A."/>
            <person name="Ahrendt S.R."/>
            <person name="Lipzen A."/>
            <person name="Sullivan W."/>
            <person name="Andreopoulos W.B."/>
            <person name="Clum A."/>
            <person name="Lindquist E."/>
            <person name="Daum C."/>
            <person name="Ramamoorthy G.K."/>
            <person name="Gryganskyi A."/>
            <person name="Culley D."/>
            <person name="Magnuson J.K."/>
            <person name="James T.Y."/>
            <person name="O'Malley M.A."/>
            <person name="Stajich J.E."/>
            <person name="Spatafora J.W."/>
            <person name="Visel A."/>
            <person name="Grigoriev I.V."/>
        </authorList>
    </citation>
    <scope>NUCLEOTIDE SEQUENCE [LARGE SCALE GENOMIC DNA]</scope>
    <source>
        <strain evidence="7 8">CBS 115471</strain>
    </source>
</reference>
<keyword evidence="4 5" id="KW-1015">Disulfide bond</keyword>
<evidence type="ECO:0000259" key="6">
    <source>
        <dbReference type="Pfam" id="PF03443"/>
    </source>
</evidence>
<evidence type="ECO:0000313" key="7">
    <source>
        <dbReference type="EMBL" id="ORY14706.1"/>
    </source>
</evidence>
<dbReference type="GO" id="GO:0030248">
    <property type="term" value="F:cellulose binding"/>
    <property type="evidence" value="ECO:0007669"/>
    <property type="project" value="UniProtKB-UniRule"/>
</dbReference>
<keyword evidence="3 5" id="KW-0964">Secreted</keyword>
<keyword evidence="5" id="KW-0624">Polysaccharide degradation</keyword>
<evidence type="ECO:0000256" key="1">
    <source>
        <dbReference type="ARBA" id="ARBA00001973"/>
    </source>
</evidence>
<dbReference type="GO" id="GO:0005576">
    <property type="term" value="C:extracellular region"/>
    <property type="evidence" value="ECO:0007669"/>
    <property type="project" value="UniProtKB-SubCell"/>
</dbReference>
<dbReference type="PANTHER" id="PTHR33353">
    <property type="entry name" value="PUTATIVE (AFU_ORTHOLOGUE AFUA_1G12560)-RELATED"/>
    <property type="match status" value="1"/>
</dbReference>
<evidence type="ECO:0000256" key="4">
    <source>
        <dbReference type="ARBA" id="ARBA00023157"/>
    </source>
</evidence>
<dbReference type="GO" id="GO:0030245">
    <property type="term" value="P:cellulose catabolic process"/>
    <property type="evidence" value="ECO:0007669"/>
    <property type="project" value="UniProtKB-UniRule"/>
</dbReference>
<dbReference type="AlphaFoldDB" id="A0A1Y1ZWS7"/>
<dbReference type="EC" id="1.14.99.56" evidence="5"/>
<dbReference type="OrthoDB" id="3496539at2759"/>
<proteinExistence type="predicted"/>
<dbReference type="Proteomes" id="UP000193144">
    <property type="component" value="Unassembled WGS sequence"/>
</dbReference>
<evidence type="ECO:0000256" key="3">
    <source>
        <dbReference type="ARBA" id="ARBA00022525"/>
    </source>
</evidence>
<keyword evidence="5" id="KW-0136">Cellulose degradation</keyword>
<evidence type="ECO:0000313" key="8">
    <source>
        <dbReference type="Proteomes" id="UP000193144"/>
    </source>
</evidence>
<feature type="domain" description="Auxiliary Activity family 9 catalytic" evidence="6">
    <location>
        <begin position="19"/>
        <end position="275"/>
    </location>
</feature>
<keyword evidence="8" id="KW-1185">Reference proteome</keyword>
<evidence type="ECO:0000256" key="2">
    <source>
        <dbReference type="ARBA" id="ARBA00004613"/>
    </source>
</evidence>
<evidence type="ECO:0000256" key="5">
    <source>
        <dbReference type="RuleBase" id="RU368122"/>
    </source>
</evidence>
<accession>A0A1Y1ZWS7</accession>
<name>A0A1Y1ZWS7_9PLEO</name>
<dbReference type="InterPro" id="IPR005103">
    <property type="entry name" value="AA9_LPMO"/>
</dbReference>
<comment type="function">
    <text evidence="5">Lytic polysaccharide monooxygenase (LMPO) that depolymerizes crystalline and amorphous polysaccharides via the oxidation of scissile alpha- or beta-(1-4)-glycosidic bonds, yielding C1 and/or C4 oxidation products. Catalysis by LPMOs requires the reduction of the active-site copper from Cu(II) to Cu(I) by a reducing agent and H(2)O(2) or O(2) as a cosubstrate.</text>
</comment>